<keyword evidence="5" id="KW-1185">Reference proteome</keyword>
<evidence type="ECO:0000256" key="1">
    <source>
        <dbReference type="PROSITE-ProRule" id="PRU00339"/>
    </source>
</evidence>
<keyword evidence="3" id="KW-0732">Signal</keyword>
<feature type="compositionally biased region" description="Low complexity" evidence="2">
    <location>
        <begin position="362"/>
        <end position="373"/>
    </location>
</feature>
<dbReference type="KEGG" id="bsed:DN745_12755"/>
<feature type="repeat" description="TPR" evidence="1">
    <location>
        <begin position="69"/>
        <end position="102"/>
    </location>
</feature>
<evidence type="ECO:0000256" key="2">
    <source>
        <dbReference type="SAM" id="MobiDB-lite"/>
    </source>
</evidence>
<reference evidence="4 5" key="1">
    <citation type="submission" date="2018-06" db="EMBL/GenBank/DDBJ databases">
        <title>Lujinxingia sediminis gen. nov. sp. nov., a new facultative anaerobic member of the class Deltaproteobacteria, and proposal of Lujinxingaceae fam. nov.</title>
        <authorList>
            <person name="Guo L.-Y."/>
            <person name="Li C.-M."/>
            <person name="Wang S."/>
            <person name="Du Z.-J."/>
        </authorList>
    </citation>
    <scope>NUCLEOTIDE SEQUENCE [LARGE SCALE GENOMIC DNA]</scope>
    <source>
        <strain evidence="4 5">FA350</strain>
    </source>
</reference>
<evidence type="ECO:0008006" key="6">
    <source>
        <dbReference type="Google" id="ProtNLM"/>
    </source>
</evidence>
<dbReference type="PROSITE" id="PS50005">
    <property type="entry name" value="TPR"/>
    <property type="match status" value="1"/>
</dbReference>
<proteinExistence type="predicted"/>
<gene>
    <name evidence="4" type="ORF">DN745_12755</name>
</gene>
<dbReference type="AlphaFoldDB" id="A0A2Z4FMV2"/>
<organism evidence="4 5">
    <name type="scientific">Bradymonas sediminis</name>
    <dbReference type="NCBI Taxonomy" id="1548548"/>
    <lineage>
        <taxon>Bacteria</taxon>
        <taxon>Deltaproteobacteria</taxon>
        <taxon>Bradymonadales</taxon>
        <taxon>Bradymonadaceae</taxon>
        <taxon>Bradymonas</taxon>
    </lineage>
</organism>
<dbReference type="OrthoDB" id="9800913at2"/>
<dbReference type="InterPro" id="IPR019734">
    <property type="entry name" value="TPR_rpt"/>
</dbReference>
<feature type="compositionally biased region" description="Acidic residues" evidence="2">
    <location>
        <begin position="374"/>
        <end position="385"/>
    </location>
</feature>
<feature type="chain" id="PRO_5016274351" description="PEGA domain-containing protein" evidence="3">
    <location>
        <begin position="28"/>
        <end position="385"/>
    </location>
</feature>
<sequence>MRLILASTLLFATFGAASTMMPAPAFAQSADEIEQAKQHFFDGQKAYQDEDFDAAAKSFLAAYELSERAELLYNVGKSYWMAENLLEAQDYLQRYINAMPEANNAEEVIEAIIEIQQELATQMATVQVTASQPKLEVFVADEDTPRCKIPCAVSLMPGEHTLSVHPAGAEVIKKKITLKAEEQASLNFAIPGQLLIYSDQRSGTVEVAGSGSYSLPMDAAIGLAPGSHNITVTGPDGAFWEGTVEVESGELSEVSLPMASTIPAPEGQGISTLRTVSFALAGLAVGLGAGGAVMGMQAADTHDTLGQRQSALGSVDAAMVEQGRSQQLGANILYAASAASLLAGAGLFTWDLMSGESEEIPASKPAPKSAPEPVEADDDDDLLGL</sequence>
<dbReference type="Gene3D" id="1.25.40.10">
    <property type="entry name" value="Tetratricopeptide repeat domain"/>
    <property type="match status" value="1"/>
</dbReference>
<dbReference type="SUPFAM" id="SSF48452">
    <property type="entry name" value="TPR-like"/>
    <property type="match status" value="1"/>
</dbReference>
<feature type="signal peptide" evidence="3">
    <location>
        <begin position="1"/>
        <end position="27"/>
    </location>
</feature>
<evidence type="ECO:0000256" key="3">
    <source>
        <dbReference type="SAM" id="SignalP"/>
    </source>
</evidence>
<keyword evidence="1" id="KW-0802">TPR repeat</keyword>
<dbReference type="EMBL" id="CP030032">
    <property type="protein sequence ID" value="AWV90155.1"/>
    <property type="molecule type" value="Genomic_DNA"/>
</dbReference>
<name>A0A2Z4FMV2_9DELT</name>
<dbReference type="InterPro" id="IPR011990">
    <property type="entry name" value="TPR-like_helical_dom_sf"/>
</dbReference>
<feature type="region of interest" description="Disordered" evidence="2">
    <location>
        <begin position="357"/>
        <end position="385"/>
    </location>
</feature>
<accession>A0A2Z4FMV2</accession>
<evidence type="ECO:0000313" key="4">
    <source>
        <dbReference type="EMBL" id="AWV90155.1"/>
    </source>
</evidence>
<protein>
    <recommendedName>
        <fullName evidence="6">PEGA domain-containing protein</fullName>
    </recommendedName>
</protein>
<evidence type="ECO:0000313" key="5">
    <source>
        <dbReference type="Proteomes" id="UP000249799"/>
    </source>
</evidence>
<dbReference type="Proteomes" id="UP000249799">
    <property type="component" value="Chromosome"/>
</dbReference>